<dbReference type="Pfam" id="PF02585">
    <property type="entry name" value="PIG-L"/>
    <property type="match status" value="1"/>
</dbReference>
<dbReference type="GO" id="GO:0000225">
    <property type="term" value="F:N-acetylglucosaminylphosphatidylinositol deacetylase activity"/>
    <property type="evidence" value="ECO:0007669"/>
    <property type="project" value="TreeGrafter"/>
</dbReference>
<name>A0A8T1WM05_9STRA</name>
<dbReference type="EMBL" id="JAGDFL010000235">
    <property type="protein sequence ID" value="KAG7394937.1"/>
    <property type="molecule type" value="Genomic_DNA"/>
</dbReference>
<dbReference type="PANTHER" id="PTHR12993:SF11">
    <property type="entry name" value="N-ACETYLGLUCOSAMINYL-PHOSPHATIDYLINOSITOL DE-N-ACETYLASE"/>
    <property type="match status" value="1"/>
</dbReference>
<reference evidence="2" key="1">
    <citation type="submission" date="2021-02" db="EMBL/GenBank/DDBJ databases">
        <authorList>
            <person name="Palmer J.M."/>
        </authorList>
    </citation>
    <scope>NUCLEOTIDE SEQUENCE</scope>
    <source>
        <strain evidence="2">SCRP23</strain>
    </source>
</reference>
<keyword evidence="1" id="KW-0472">Membrane</keyword>
<sequence length="294" mass="33887">MLDLELQTVLEMLKYLLLGTNVFLFFTAALIFFTSSVSETSSSRKPEFKRALLVTAHPDDESMFFLPLVNSLQQQNTGDYGEIWQIHLLCLSRGNYDGLGDLREKELLACATYLGLSSDHVQILEDPKLQDGMKTQWDIPHIATIVAAYMDKHNIDTVFTFDDYGVSGHANHIATHFGVKRALQKLQERCNAADSDEKVVTGWGLESTSLVRKYVGILDTALSYWQSGRDNKQDERQFVFVFRPRWNYNAMAMHQSQFVWYRRLFVAFSRYTFINTFRPLLPIARISTDEKKKQ</sequence>
<keyword evidence="1" id="KW-0812">Transmembrane</keyword>
<dbReference type="PANTHER" id="PTHR12993">
    <property type="entry name" value="N-ACETYLGLUCOSAMINYL-PHOSPHATIDYLINOSITOL DE-N-ACETYLASE-RELATED"/>
    <property type="match status" value="1"/>
</dbReference>
<organism evidence="2 3">
    <name type="scientific">Phytophthora boehmeriae</name>
    <dbReference type="NCBI Taxonomy" id="109152"/>
    <lineage>
        <taxon>Eukaryota</taxon>
        <taxon>Sar</taxon>
        <taxon>Stramenopiles</taxon>
        <taxon>Oomycota</taxon>
        <taxon>Peronosporomycetes</taxon>
        <taxon>Peronosporales</taxon>
        <taxon>Peronosporaceae</taxon>
        <taxon>Phytophthora</taxon>
    </lineage>
</organism>
<accession>A0A8T1WM05</accession>
<gene>
    <name evidence="2" type="primary">GPI12</name>
    <name evidence="2" type="ORF">PHYBOEH_004458</name>
</gene>
<evidence type="ECO:0000256" key="1">
    <source>
        <dbReference type="SAM" id="Phobius"/>
    </source>
</evidence>
<protein>
    <submittedName>
        <fullName evidence="2">N-acetylglucosaminyl-phosphatidylinositol de-N-acetylase</fullName>
    </submittedName>
</protein>
<dbReference type="GO" id="GO:0005783">
    <property type="term" value="C:endoplasmic reticulum"/>
    <property type="evidence" value="ECO:0007669"/>
    <property type="project" value="TreeGrafter"/>
</dbReference>
<comment type="caution">
    <text evidence="2">The sequence shown here is derived from an EMBL/GenBank/DDBJ whole genome shotgun (WGS) entry which is preliminary data.</text>
</comment>
<dbReference type="OrthoDB" id="440160at2759"/>
<keyword evidence="3" id="KW-1185">Reference proteome</keyword>
<dbReference type="AlphaFoldDB" id="A0A8T1WM05"/>
<evidence type="ECO:0000313" key="3">
    <source>
        <dbReference type="Proteomes" id="UP000693981"/>
    </source>
</evidence>
<evidence type="ECO:0000313" key="2">
    <source>
        <dbReference type="EMBL" id="KAG7394937.1"/>
    </source>
</evidence>
<dbReference type="InterPro" id="IPR003737">
    <property type="entry name" value="GlcNAc_PI_deacetylase-related"/>
</dbReference>
<keyword evidence="1" id="KW-1133">Transmembrane helix</keyword>
<feature type="transmembrane region" description="Helical" evidence="1">
    <location>
        <begin position="12"/>
        <end position="35"/>
    </location>
</feature>
<dbReference type="Proteomes" id="UP000693981">
    <property type="component" value="Unassembled WGS sequence"/>
</dbReference>
<proteinExistence type="predicted"/>